<dbReference type="PROSITE" id="PS00108">
    <property type="entry name" value="PROTEIN_KINASE_ST"/>
    <property type="match status" value="1"/>
</dbReference>
<feature type="chain" id="PRO_5016338873" description="Protein kinase domain-containing protein" evidence="2">
    <location>
        <begin position="26"/>
        <end position="606"/>
    </location>
</feature>
<evidence type="ECO:0000256" key="1">
    <source>
        <dbReference type="SAM" id="Phobius"/>
    </source>
</evidence>
<dbReference type="PANTHER" id="PTHR44329:SF214">
    <property type="entry name" value="PROTEIN KINASE DOMAIN-CONTAINING PROTEIN"/>
    <property type="match status" value="1"/>
</dbReference>
<dbReference type="Gene3D" id="1.10.510.10">
    <property type="entry name" value="Transferase(Phosphotransferase) domain 1"/>
    <property type="match status" value="1"/>
</dbReference>
<keyword evidence="1" id="KW-1133">Transmembrane helix</keyword>
<feature type="domain" description="Protein kinase" evidence="3">
    <location>
        <begin position="332"/>
        <end position="602"/>
    </location>
</feature>
<reference evidence="4 5" key="1">
    <citation type="submission" date="2018-01" db="EMBL/GenBank/DDBJ databases">
        <title>Draft genome of the strawberry crown rot pathogen Phytophthora cactorum.</title>
        <authorList>
            <person name="Armitage A.D."/>
            <person name="Lysoe E."/>
            <person name="Nellist C.F."/>
            <person name="Harrison R.J."/>
            <person name="Brurberg M.B."/>
        </authorList>
    </citation>
    <scope>NUCLEOTIDE SEQUENCE [LARGE SCALE GENOMIC DNA]</scope>
    <source>
        <strain evidence="4 5">10300</strain>
    </source>
</reference>
<dbReference type="PANTHER" id="PTHR44329">
    <property type="entry name" value="SERINE/THREONINE-PROTEIN KINASE TNNI3K-RELATED"/>
    <property type="match status" value="1"/>
</dbReference>
<dbReference type="InterPro" id="IPR011009">
    <property type="entry name" value="Kinase-like_dom_sf"/>
</dbReference>
<dbReference type="SMART" id="SM00220">
    <property type="entry name" value="S_TKc"/>
    <property type="match status" value="1"/>
</dbReference>
<dbReference type="OrthoDB" id="127699at2759"/>
<dbReference type="GO" id="GO:0004674">
    <property type="term" value="F:protein serine/threonine kinase activity"/>
    <property type="evidence" value="ECO:0007669"/>
    <property type="project" value="TreeGrafter"/>
</dbReference>
<protein>
    <recommendedName>
        <fullName evidence="3">Protein kinase domain-containing protein</fullName>
    </recommendedName>
</protein>
<organism evidence="4 5">
    <name type="scientific">Phytophthora cactorum</name>
    <dbReference type="NCBI Taxonomy" id="29920"/>
    <lineage>
        <taxon>Eukaryota</taxon>
        <taxon>Sar</taxon>
        <taxon>Stramenopiles</taxon>
        <taxon>Oomycota</taxon>
        <taxon>Peronosporomycetes</taxon>
        <taxon>Peronosporales</taxon>
        <taxon>Peronosporaceae</taxon>
        <taxon>Phytophthora</taxon>
    </lineage>
</organism>
<evidence type="ECO:0000256" key="2">
    <source>
        <dbReference type="SAM" id="SignalP"/>
    </source>
</evidence>
<dbReference type="SUPFAM" id="SSF56112">
    <property type="entry name" value="Protein kinase-like (PK-like)"/>
    <property type="match status" value="1"/>
</dbReference>
<keyword evidence="1" id="KW-0812">Transmembrane</keyword>
<dbReference type="VEuPathDB" id="FungiDB:PC110_g15289"/>
<dbReference type="PROSITE" id="PS50011">
    <property type="entry name" value="PROTEIN_KINASE_DOM"/>
    <property type="match status" value="1"/>
</dbReference>
<feature type="signal peptide" evidence="2">
    <location>
        <begin position="1"/>
        <end position="25"/>
    </location>
</feature>
<keyword evidence="5" id="KW-1185">Reference proteome</keyword>
<sequence>MFSSLPQLVVLLVAIIIYVTFPAVAMDAMQVFSRGECVGTPNTLIMMNSEGCEDSTCKRRDFGDNPYNVSVNCKISNRFVHAAEVFSDKYVVIEYYNQKTNCKSDNLTETDVYPGAGGCQIASIKGTSSVIVDLYTNGSVDVFFFEGDGCGVKSKSSFNFTLSGAEVENGDCVKEGFKIYTSYSLSATSTSSSGNTAVSQLGRNVSSSSGTIASPNGSEGSATITTSGGSGVSVGAIIGIVAGVIIAVLLIAIGFLWYRRRAKKTKGTPSNGNDSNKVLDGYARVTSPTTDQKSTDSDITGFSSSLGLGPRSLAGLWDDEVIATARIPREKVLVQQLISRGGYGEIYYGFFIGKHVAIKTLLPELRKSVKHVNEFLDEARLLARLDHPRIVQFVGIAWDTLADLCFVLEYMEGGDLHALLASYQAQHYETGFDRSKVTIALHVAHALTYMHSLDPPVLHRDLKSKNILLSAELEAKITDFGTSRERVDRTMTAGVGTSLWMAPEVMLGQRYDHKSDIFSFGVVLSELDLHTLPYSHAKDSGKSGRKLPDTAILQMVALGKIRVGFSSGALESMVALGNSCVAVDPKDRPTAAEALYQLQLILRQDV</sequence>
<keyword evidence="2" id="KW-0732">Signal</keyword>
<comment type="caution">
    <text evidence="4">The sequence shown here is derived from an EMBL/GenBank/DDBJ whole genome shotgun (WGS) entry which is preliminary data.</text>
</comment>
<dbReference type="Proteomes" id="UP000251314">
    <property type="component" value="Unassembled WGS sequence"/>
</dbReference>
<evidence type="ECO:0000313" key="4">
    <source>
        <dbReference type="EMBL" id="RAW28329.1"/>
    </source>
</evidence>
<dbReference type="Pfam" id="PF00069">
    <property type="entry name" value="Pkinase"/>
    <property type="match status" value="1"/>
</dbReference>
<dbReference type="InterPro" id="IPR008271">
    <property type="entry name" value="Ser/Thr_kinase_AS"/>
</dbReference>
<accession>A0A329RVJ7</accession>
<dbReference type="EMBL" id="MJFZ01000496">
    <property type="protein sequence ID" value="RAW28329.1"/>
    <property type="molecule type" value="Genomic_DNA"/>
</dbReference>
<keyword evidence="1" id="KW-0472">Membrane</keyword>
<name>A0A329RVJ7_9STRA</name>
<feature type="transmembrane region" description="Helical" evidence="1">
    <location>
        <begin position="234"/>
        <end position="258"/>
    </location>
</feature>
<evidence type="ECO:0000259" key="3">
    <source>
        <dbReference type="PROSITE" id="PS50011"/>
    </source>
</evidence>
<proteinExistence type="predicted"/>
<dbReference type="AlphaFoldDB" id="A0A329RVJ7"/>
<dbReference type="GO" id="GO:0005524">
    <property type="term" value="F:ATP binding"/>
    <property type="evidence" value="ECO:0007669"/>
    <property type="project" value="InterPro"/>
</dbReference>
<dbReference type="InterPro" id="IPR000719">
    <property type="entry name" value="Prot_kinase_dom"/>
</dbReference>
<dbReference type="InterPro" id="IPR051681">
    <property type="entry name" value="Ser/Thr_Kinases-Pseudokinases"/>
</dbReference>
<dbReference type="Gene3D" id="3.30.200.20">
    <property type="entry name" value="Phosphorylase Kinase, domain 1"/>
    <property type="match status" value="1"/>
</dbReference>
<evidence type="ECO:0000313" key="5">
    <source>
        <dbReference type="Proteomes" id="UP000251314"/>
    </source>
</evidence>
<dbReference type="STRING" id="29920.A0A329RVJ7"/>
<gene>
    <name evidence="4" type="ORF">PC110_g15289</name>
</gene>